<dbReference type="InterPro" id="IPR031818">
    <property type="entry name" value="Hri1"/>
</dbReference>
<comment type="caution">
    <text evidence="1">The sequence shown here is derived from an EMBL/GenBank/DDBJ whole genome shotgun (WGS) entry which is preliminary data.</text>
</comment>
<evidence type="ECO:0000313" key="1">
    <source>
        <dbReference type="EMBL" id="KAK5087220.1"/>
    </source>
</evidence>
<name>A0AAN7Y7P6_9EURO</name>
<protein>
    <submittedName>
        <fullName evidence="1">Uncharacterized protein</fullName>
    </submittedName>
</protein>
<gene>
    <name evidence="1" type="ORF">LTR05_004391</name>
</gene>
<sequence>MQMYGMSGESLGVIGKESGNSSSKLPAWKQDFLSKPSASVRRGIAWVSRYYTLSITSYWRLDTLTDISEKGFKPPYEDTDTLVLTAPSGEFVDIRFPKDARSIADTLKHPSFWAFSGRAETTFHDATDGMHAVAMPYTAHCKFLHDIDSRGPGISDEGDMFILINGDCLEMGVMLNPATGKDELYKEYWCSASAVPRSDDVDDSTTCVVAKVTESASVKGIMIRLGGNVQGIMSIRKEDGSESIEVERWVRGKPQHTVDEDFLRGWSKDIRSNGSLPCSWLCMSVKQVGQKLEYNDTIWEVTEFQM</sequence>
<dbReference type="InterPro" id="IPR043047">
    <property type="entry name" value="Hri1_N_sf"/>
</dbReference>
<dbReference type="Proteomes" id="UP001309876">
    <property type="component" value="Unassembled WGS sequence"/>
</dbReference>
<proteinExistence type="predicted"/>
<dbReference type="Gene3D" id="2.40.128.320">
    <property type="entry name" value="Protein HRI1, N-terminal domain"/>
    <property type="match status" value="1"/>
</dbReference>
<organism evidence="1 2">
    <name type="scientific">Lithohypha guttulata</name>
    <dbReference type="NCBI Taxonomy" id="1690604"/>
    <lineage>
        <taxon>Eukaryota</taxon>
        <taxon>Fungi</taxon>
        <taxon>Dikarya</taxon>
        <taxon>Ascomycota</taxon>
        <taxon>Pezizomycotina</taxon>
        <taxon>Eurotiomycetes</taxon>
        <taxon>Chaetothyriomycetidae</taxon>
        <taxon>Chaetothyriales</taxon>
        <taxon>Trichomeriaceae</taxon>
        <taxon>Lithohypha</taxon>
    </lineage>
</organism>
<dbReference type="Pfam" id="PF16815">
    <property type="entry name" value="HRI1"/>
    <property type="match status" value="1"/>
</dbReference>
<reference evidence="1 2" key="1">
    <citation type="submission" date="2023-08" db="EMBL/GenBank/DDBJ databases">
        <title>Black Yeasts Isolated from many extreme environments.</title>
        <authorList>
            <person name="Coleine C."/>
            <person name="Stajich J.E."/>
            <person name="Selbmann L."/>
        </authorList>
    </citation>
    <scope>NUCLEOTIDE SEQUENCE [LARGE SCALE GENOMIC DNA]</scope>
    <source>
        <strain evidence="1 2">CCFEE 5910</strain>
    </source>
</reference>
<dbReference type="AlphaFoldDB" id="A0AAN7Y7P6"/>
<accession>A0AAN7Y7P6</accession>
<dbReference type="EMBL" id="JAVRRJ010000003">
    <property type="protein sequence ID" value="KAK5087220.1"/>
    <property type="molecule type" value="Genomic_DNA"/>
</dbReference>
<keyword evidence="2" id="KW-1185">Reference proteome</keyword>
<evidence type="ECO:0000313" key="2">
    <source>
        <dbReference type="Proteomes" id="UP001309876"/>
    </source>
</evidence>